<name>A0ABU1K6M4_9FLAO</name>
<reference evidence="2 3" key="1">
    <citation type="submission" date="2023-07" db="EMBL/GenBank/DDBJ databases">
        <title>Genomic Encyclopedia of Type Strains, Phase IV (KMG-IV): sequencing the most valuable type-strain genomes for metagenomic binning, comparative biology and taxonomic classification.</title>
        <authorList>
            <person name="Goeker M."/>
        </authorList>
    </citation>
    <scope>NUCLEOTIDE SEQUENCE [LARGE SCALE GENOMIC DNA]</scope>
    <source>
        <strain evidence="2 3">DSM 102814</strain>
    </source>
</reference>
<dbReference type="EMBL" id="JAVDQA010000005">
    <property type="protein sequence ID" value="MDR6301265.1"/>
    <property type="molecule type" value="Genomic_DNA"/>
</dbReference>
<evidence type="ECO:0000313" key="3">
    <source>
        <dbReference type="Proteomes" id="UP001257659"/>
    </source>
</evidence>
<dbReference type="Gene3D" id="3.90.75.20">
    <property type="match status" value="1"/>
</dbReference>
<evidence type="ECO:0000313" key="2">
    <source>
        <dbReference type="EMBL" id="MDR6301265.1"/>
    </source>
</evidence>
<dbReference type="Proteomes" id="UP001257659">
    <property type="component" value="Unassembled WGS sequence"/>
</dbReference>
<sequence length="192" mass="22795">MSLKKYESFYENNNLVEEWRFYYEDNWEKGYELALSNKGRVMNYVKSKNGSILKGSQINGYKVVNTRLKSDKRQNFYVHKLIAKAFLDKPEDAIFVIHKNYDKLDNNLSNLAWVNRKQWEDHQNKNPKVIAKRTSGQRTYTKLTYAEATILKRKLLDPNRRTRLKVLAKQFGVSEMQLHRIKTGENWGDIKV</sequence>
<gene>
    <name evidence="2" type="ORF">GGR31_001916</name>
</gene>
<protein>
    <submittedName>
        <fullName evidence="2">DNA binding protein</fullName>
    </submittedName>
</protein>
<evidence type="ECO:0000259" key="1">
    <source>
        <dbReference type="Pfam" id="PF13392"/>
    </source>
</evidence>
<comment type="caution">
    <text evidence="2">The sequence shown here is derived from an EMBL/GenBank/DDBJ whole genome shotgun (WGS) entry which is preliminary data.</text>
</comment>
<dbReference type="InterPro" id="IPR003615">
    <property type="entry name" value="HNH_nuc"/>
</dbReference>
<dbReference type="RefSeq" id="WP_309728444.1">
    <property type="nucleotide sequence ID" value="NZ_JAVDQA010000005.1"/>
</dbReference>
<dbReference type="Pfam" id="PF13392">
    <property type="entry name" value="HNH_3"/>
    <property type="match status" value="1"/>
</dbReference>
<accession>A0ABU1K6M4</accession>
<keyword evidence="3" id="KW-1185">Reference proteome</keyword>
<dbReference type="SUPFAM" id="SSF54060">
    <property type="entry name" value="His-Me finger endonucleases"/>
    <property type="match status" value="1"/>
</dbReference>
<dbReference type="InterPro" id="IPR044925">
    <property type="entry name" value="His-Me_finger_sf"/>
</dbReference>
<proteinExistence type="predicted"/>
<feature type="domain" description="HNH nuclease" evidence="1">
    <location>
        <begin position="77"/>
        <end position="118"/>
    </location>
</feature>
<organism evidence="2 3">
    <name type="scientific">Mesonia maritima</name>
    <dbReference type="NCBI Taxonomy" id="1793873"/>
    <lineage>
        <taxon>Bacteria</taxon>
        <taxon>Pseudomonadati</taxon>
        <taxon>Bacteroidota</taxon>
        <taxon>Flavobacteriia</taxon>
        <taxon>Flavobacteriales</taxon>
        <taxon>Flavobacteriaceae</taxon>
        <taxon>Mesonia</taxon>
    </lineage>
</organism>